<dbReference type="OrthoDB" id="102964at2"/>
<evidence type="ECO:0000313" key="3">
    <source>
        <dbReference type="EMBL" id="PLW67317.1"/>
    </source>
</evidence>
<feature type="compositionally biased region" description="Basic residues" evidence="1">
    <location>
        <begin position="702"/>
        <end position="717"/>
    </location>
</feature>
<proteinExistence type="predicted"/>
<feature type="region of interest" description="Disordered" evidence="1">
    <location>
        <begin position="575"/>
        <end position="717"/>
    </location>
</feature>
<evidence type="ECO:0000256" key="1">
    <source>
        <dbReference type="SAM" id="MobiDB-lite"/>
    </source>
</evidence>
<evidence type="ECO:0000256" key="2">
    <source>
        <dbReference type="SAM" id="SignalP"/>
    </source>
</evidence>
<feature type="compositionally biased region" description="Basic and acidic residues" evidence="1">
    <location>
        <begin position="575"/>
        <end position="592"/>
    </location>
</feature>
<organism evidence="3 4">
    <name type="scientific">Pseudohalioglobus lutimaris</name>
    <dbReference type="NCBI Taxonomy" id="1737061"/>
    <lineage>
        <taxon>Bacteria</taxon>
        <taxon>Pseudomonadati</taxon>
        <taxon>Pseudomonadota</taxon>
        <taxon>Gammaproteobacteria</taxon>
        <taxon>Cellvibrionales</taxon>
        <taxon>Halieaceae</taxon>
        <taxon>Pseudohalioglobus</taxon>
    </lineage>
</organism>
<keyword evidence="2" id="KW-0732">Signal</keyword>
<keyword evidence="4" id="KW-1185">Reference proteome</keyword>
<feature type="signal peptide" evidence="2">
    <location>
        <begin position="1"/>
        <end position="17"/>
    </location>
</feature>
<evidence type="ECO:0000313" key="4">
    <source>
        <dbReference type="Proteomes" id="UP000235005"/>
    </source>
</evidence>
<protein>
    <submittedName>
        <fullName evidence="3">Carbohydrate-binding family V/XII</fullName>
    </submittedName>
</protein>
<dbReference type="AlphaFoldDB" id="A0A2N5WYK6"/>
<name>A0A2N5WYK6_9GAMM</name>
<reference evidence="3 4" key="1">
    <citation type="submission" date="2018-01" db="EMBL/GenBank/DDBJ databases">
        <title>The draft genome sequence of Halioglobus lutimaris HF004.</title>
        <authorList>
            <person name="Du Z.-J."/>
            <person name="Shi M.-J."/>
        </authorList>
    </citation>
    <scope>NUCLEOTIDE SEQUENCE [LARGE SCALE GENOMIC DNA]</scope>
    <source>
        <strain evidence="3 4">HF004</strain>
    </source>
</reference>
<sequence length="717" mass="79871">MALGFAALSLIALSARALDWPQEVVAEKGTIIVYQPQPETFKGNQLTGRAAMALVPGDGGEQIFGTFWFEARIDTGQSADTALVRDLKVREVRWPESKDAGEQRFTAIVEAAIPDAGFEISRERLAASLATAELEEKSLENLNNDPPKIVFREQLAVLLSYDGEPKYADIDNSSYQRVINAPIAVVRDKGGKHYVTNGKLWYQSKSAMGPWTPTTTPPADLVKAMPGPDTETRDWPTPPEIVVATEPTELIVTDGAPEWKPMEGGEVLYVTNTESPWLRDLPTGNMYLLLSGRWFRAKSTNGPWTFVPADGLPAAFANIPPASEIGGLRTSVAGTPEAEEAVLDAQIPQTAAISRDATLTVNYEGKPKFEDIPGTQVAYAVNTATQVLAVEGKYYAVDNGVWFTAAKATGPWAVADSIPSDEIKKIPASSPVYNTTYVNVYESTPEVVYVGYTPGYLWSFPYYGVPVYGSGWYYRPYPGPWYYPRPPTWGFNVGYNPWTGWSFGLSWSSGFFNFGVSWGGGYYNNYHRGWYGGGYRGPTVINTGDINIGNNINVGNRVDIGDRINRNELNVGRDGLNRDSLYDRAENRDRKASPQAVQRDLKRATSNNKLKNNVYADRDGRVVRNEDNQWQTRDKGGWKQDADLNRPATREREKPATRDVAKPASRDIQKPASRPASYNRQRDMESARRARTNGARHERNRPTQHRQMQRQPRNMRR</sequence>
<dbReference type="Proteomes" id="UP000235005">
    <property type="component" value="Unassembled WGS sequence"/>
</dbReference>
<dbReference type="EMBL" id="PKUS01000032">
    <property type="protein sequence ID" value="PLW67317.1"/>
    <property type="molecule type" value="Genomic_DNA"/>
</dbReference>
<accession>A0A2N5WYK6</accession>
<feature type="compositionally biased region" description="Basic and acidic residues" evidence="1">
    <location>
        <begin position="616"/>
        <end position="669"/>
    </location>
</feature>
<comment type="caution">
    <text evidence="3">The sequence shown here is derived from an EMBL/GenBank/DDBJ whole genome shotgun (WGS) entry which is preliminary data.</text>
</comment>
<gene>
    <name evidence="3" type="ORF">C0039_17590</name>
</gene>
<feature type="chain" id="PRO_5014911420" evidence="2">
    <location>
        <begin position="18"/>
        <end position="717"/>
    </location>
</feature>